<accession>A0A918EHB2</accession>
<evidence type="ECO:0000313" key="2">
    <source>
        <dbReference type="EMBL" id="GGP87688.1"/>
    </source>
</evidence>
<name>A0A918EHB2_9ACTN</name>
<dbReference type="AlphaFoldDB" id="A0A918EHB2"/>
<dbReference type="InterPro" id="IPR004919">
    <property type="entry name" value="GmrSD_N"/>
</dbReference>
<keyword evidence="3" id="KW-1185">Reference proteome</keyword>
<dbReference type="Proteomes" id="UP000654123">
    <property type="component" value="Unassembled WGS sequence"/>
</dbReference>
<organism evidence="2 3">
    <name type="scientific">Streptomyces roseolilacinus</name>
    <dbReference type="NCBI Taxonomy" id="66904"/>
    <lineage>
        <taxon>Bacteria</taxon>
        <taxon>Bacillati</taxon>
        <taxon>Actinomycetota</taxon>
        <taxon>Actinomycetes</taxon>
        <taxon>Kitasatosporales</taxon>
        <taxon>Streptomycetaceae</taxon>
        <taxon>Streptomyces</taxon>
    </lineage>
</organism>
<protein>
    <recommendedName>
        <fullName evidence="1">GmrSD restriction endonucleases N-terminal domain-containing protein</fullName>
    </recommendedName>
</protein>
<evidence type="ECO:0000313" key="3">
    <source>
        <dbReference type="Proteomes" id="UP000654123"/>
    </source>
</evidence>
<gene>
    <name evidence="2" type="ORF">GCM10010249_01220</name>
</gene>
<dbReference type="Pfam" id="PF03235">
    <property type="entry name" value="GmrSD_N"/>
    <property type="match status" value="1"/>
</dbReference>
<reference evidence="2" key="2">
    <citation type="submission" date="2020-09" db="EMBL/GenBank/DDBJ databases">
        <authorList>
            <person name="Sun Q."/>
            <person name="Ohkuma M."/>
        </authorList>
    </citation>
    <scope>NUCLEOTIDE SEQUENCE</scope>
    <source>
        <strain evidence="2">JCM 4335</strain>
    </source>
</reference>
<dbReference type="EMBL" id="BMSV01000001">
    <property type="protein sequence ID" value="GGP87688.1"/>
    <property type="molecule type" value="Genomic_DNA"/>
</dbReference>
<dbReference type="PANTHER" id="PTHR39639:SF1">
    <property type="entry name" value="DUF262 DOMAIN-CONTAINING PROTEIN"/>
    <property type="match status" value="1"/>
</dbReference>
<dbReference type="InterPro" id="IPR036086">
    <property type="entry name" value="ParB/Sulfiredoxin_sf"/>
</dbReference>
<sequence>MAEQNSRPQAHDQSLFTVEEDATARQSPILLPGERVNFQENIDQRIDEAAKHRQGDFRIVTEQARYQVAQIPDLVAGKEWNLNPDFQRRHRWNPDKQSRLIESIMLNVPIPPIFLYEAELSKFEVMDGLQRLTAISEFYKDSYTLRDLQYFPQHNGKRYSDLDEMSQRGIDRRYLSAVILLHETGGPSGREADLLKQLVFERINSGGVDLTAQESRNALLPGPMNRLCLELAETPSFRRLWGITTTSNEQDGEEGESSPENHPYYRSMYDVELVLRFFAYRQRLIAGSRNPRNLKLFLDSYLKAANGYKPELLTKLGALFVQTSDLVEQVMTHRAFWLKRFRNGQWQWIEEPAIVAYEPLMLAFSQRLSRSTELVDKRFAIREGIDRFYEENGDRIDGRRVNTRDLAERNKLYLGFLDGHLNGRS</sequence>
<reference evidence="2" key="1">
    <citation type="journal article" date="2014" name="Int. J. Syst. Evol. Microbiol.">
        <title>Complete genome sequence of Corynebacterium casei LMG S-19264T (=DSM 44701T), isolated from a smear-ripened cheese.</title>
        <authorList>
            <consortium name="US DOE Joint Genome Institute (JGI-PGF)"/>
            <person name="Walter F."/>
            <person name="Albersmeier A."/>
            <person name="Kalinowski J."/>
            <person name="Ruckert C."/>
        </authorList>
    </citation>
    <scope>NUCLEOTIDE SEQUENCE</scope>
    <source>
        <strain evidence="2">JCM 4335</strain>
    </source>
</reference>
<feature type="domain" description="GmrSD restriction endonucleases N-terminal" evidence="1">
    <location>
        <begin position="78"/>
        <end position="220"/>
    </location>
</feature>
<comment type="caution">
    <text evidence="2">The sequence shown here is derived from an EMBL/GenBank/DDBJ whole genome shotgun (WGS) entry which is preliminary data.</text>
</comment>
<dbReference type="SUPFAM" id="SSF110849">
    <property type="entry name" value="ParB/Sulfiredoxin"/>
    <property type="match status" value="1"/>
</dbReference>
<proteinExistence type="predicted"/>
<dbReference type="PANTHER" id="PTHR39639">
    <property type="entry name" value="CHROMOSOME 16, WHOLE GENOME SHOTGUN SEQUENCE"/>
    <property type="match status" value="1"/>
</dbReference>
<dbReference type="RefSeq" id="WP_189529235.1">
    <property type="nucleotide sequence ID" value="NZ_BMSV01000001.1"/>
</dbReference>
<evidence type="ECO:0000259" key="1">
    <source>
        <dbReference type="Pfam" id="PF03235"/>
    </source>
</evidence>